<dbReference type="EMBL" id="AVGG01000007">
    <property type="protein sequence ID" value="ESU28219.1"/>
    <property type="molecule type" value="Genomic_DNA"/>
</dbReference>
<dbReference type="Proteomes" id="UP000018004">
    <property type="component" value="Unassembled WGS sequence"/>
</dbReference>
<sequence>MTKKIILLLLCSWVQIGLSQPKNYKNTENATLKDAFPKDHEKVTPGCLNKEQLHNLKSFLKNKWKVDLDSVKTLHFYYSKDKRDCKVVNDRMIKGTKYFNPISRHSRTVTAIYKPIIYIKSEAVEAKDLWKNDNSDYLFNMFLKDIDKKIYPAAITVNSKGIYLIDFEAFNTIVFNAFSNEVDKFSCE</sequence>
<accession>V6SP61</accession>
<dbReference type="AlphaFoldDB" id="V6SP61"/>
<keyword evidence="2" id="KW-1185">Reference proteome</keyword>
<evidence type="ECO:0000313" key="2">
    <source>
        <dbReference type="Proteomes" id="UP000018004"/>
    </source>
</evidence>
<protein>
    <submittedName>
        <fullName evidence="1">Uncharacterized protein</fullName>
    </submittedName>
</protein>
<evidence type="ECO:0000313" key="1">
    <source>
        <dbReference type="EMBL" id="ESU28219.1"/>
    </source>
</evidence>
<reference evidence="1 2" key="1">
    <citation type="submission" date="2013-08" db="EMBL/GenBank/DDBJ databases">
        <title>Flavobacterium limnosediminis JC2902 genome sequencing.</title>
        <authorList>
            <person name="Lee K."/>
            <person name="Yi H."/>
            <person name="Park S."/>
            <person name="Chun J."/>
        </authorList>
    </citation>
    <scope>NUCLEOTIDE SEQUENCE [LARGE SCALE GENOMIC DNA]</scope>
    <source>
        <strain evidence="1 2">JC2902</strain>
    </source>
</reference>
<comment type="caution">
    <text evidence="1">The sequence shown here is derived from an EMBL/GenBank/DDBJ whole genome shotgun (WGS) entry which is preliminary data.</text>
</comment>
<dbReference type="PATRIC" id="fig|1341181.4.peg.1541"/>
<gene>
    <name evidence="1" type="ORF">FLJC2902T_15650</name>
</gene>
<name>V6SP61_9FLAO</name>
<proteinExistence type="predicted"/>
<dbReference type="STRING" id="1341181.FLJC2902T_15650"/>
<dbReference type="RefSeq" id="WP_023579202.1">
    <property type="nucleotide sequence ID" value="NZ_AVGG01000007.1"/>
</dbReference>
<organism evidence="1 2">
    <name type="scientific">Flavobacterium limnosediminis JC2902</name>
    <dbReference type="NCBI Taxonomy" id="1341181"/>
    <lineage>
        <taxon>Bacteria</taxon>
        <taxon>Pseudomonadati</taxon>
        <taxon>Bacteroidota</taxon>
        <taxon>Flavobacteriia</taxon>
        <taxon>Flavobacteriales</taxon>
        <taxon>Flavobacteriaceae</taxon>
        <taxon>Flavobacterium</taxon>
    </lineage>
</organism>